<name>A0A5B7GX92_PORTR</name>
<sequence length="30" mass="3310">MISEGRGKTKLVDGDFCEKIEAQNVLHFGS</sequence>
<organism evidence="1 2">
    <name type="scientific">Portunus trituberculatus</name>
    <name type="common">Swimming crab</name>
    <name type="synonym">Neptunus trituberculatus</name>
    <dbReference type="NCBI Taxonomy" id="210409"/>
    <lineage>
        <taxon>Eukaryota</taxon>
        <taxon>Metazoa</taxon>
        <taxon>Ecdysozoa</taxon>
        <taxon>Arthropoda</taxon>
        <taxon>Crustacea</taxon>
        <taxon>Multicrustacea</taxon>
        <taxon>Malacostraca</taxon>
        <taxon>Eumalacostraca</taxon>
        <taxon>Eucarida</taxon>
        <taxon>Decapoda</taxon>
        <taxon>Pleocyemata</taxon>
        <taxon>Brachyura</taxon>
        <taxon>Eubrachyura</taxon>
        <taxon>Portunoidea</taxon>
        <taxon>Portunidae</taxon>
        <taxon>Portuninae</taxon>
        <taxon>Portunus</taxon>
    </lineage>
</organism>
<reference evidence="1 2" key="1">
    <citation type="submission" date="2019-05" db="EMBL/GenBank/DDBJ databases">
        <title>Another draft genome of Portunus trituberculatus and its Hox gene families provides insights of decapod evolution.</title>
        <authorList>
            <person name="Jeong J.-H."/>
            <person name="Song I."/>
            <person name="Kim S."/>
            <person name="Choi T."/>
            <person name="Kim D."/>
            <person name="Ryu S."/>
            <person name="Kim W."/>
        </authorList>
    </citation>
    <scope>NUCLEOTIDE SEQUENCE [LARGE SCALE GENOMIC DNA]</scope>
    <source>
        <tissue evidence="1">Muscle</tissue>
    </source>
</reference>
<keyword evidence="2" id="KW-1185">Reference proteome</keyword>
<dbReference type="Proteomes" id="UP000324222">
    <property type="component" value="Unassembled WGS sequence"/>
</dbReference>
<comment type="caution">
    <text evidence="1">The sequence shown here is derived from an EMBL/GenBank/DDBJ whole genome shotgun (WGS) entry which is preliminary data.</text>
</comment>
<dbReference type="AlphaFoldDB" id="A0A5B7GX92"/>
<gene>
    <name evidence="1" type="ORF">E2C01_055591</name>
</gene>
<evidence type="ECO:0000313" key="2">
    <source>
        <dbReference type="Proteomes" id="UP000324222"/>
    </source>
</evidence>
<evidence type="ECO:0000313" key="1">
    <source>
        <dbReference type="EMBL" id="MPC61518.1"/>
    </source>
</evidence>
<proteinExistence type="predicted"/>
<dbReference type="EMBL" id="VSRR010018611">
    <property type="protein sequence ID" value="MPC61518.1"/>
    <property type="molecule type" value="Genomic_DNA"/>
</dbReference>
<accession>A0A5B7GX92</accession>
<protein>
    <submittedName>
        <fullName evidence="1">Uncharacterized protein</fullName>
    </submittedName>
</protein>